<dbReference type="RefSeq" id="WP_344468477.1">
    <property type="nucleotide sequence ID" value="NZ_BAAANT010000041.1"/>
</dbReference>
<name>A0ABP5LUI1_9ACTN</name>
<sequence length="269" mass="28799">MDGAGPVRDKAGLPGGVPIPHPREAAAPPPAESGVDFCGDALLLLTGPFFPGSVSLADSSGFAVPADGGLDPEGRLTLVHRSLDQFLRGSLTFGNPPVDLLTHFAGSEEFDARLTAIVRETTALPVELHVTGILFPDGYGSVAAHMRVVEGWTVRRREQLIDDFGPKGRDGLTARIRDELLPALTAMSDRCRQGPPCPTVLPYFNLRGRHHPSGTRPGDPLRCAAVPDLPPLRRADPLRINVAPGVLLPRIRLLPAGLPRRPQRHARPT</sequence>
<dbReference type="Proteomes" id="UP001422759">
    <property type="component" value="Unassembled WGS sequence"/>
</dbReference>
<accession>A0ABP5LUI1</accession>
<comment type="caution">
    <text evidence="2">The sequence shown here is derived from an EMBL/GenBank/DDBJ whole genome shotgun (WGS) entry which is preliminary data.</text>
</comment>
<protein>
    <submittedName>
        <fullName evidence="2">Uncharacterized protein</fullName>
    </submittedName>
</protein>
<proteinExistence type="predicted"/>
<evidence type="ECO:0000256" key="1">
    <source>
        <dbReference type="SAM" id="MobiDB-lite"/>
    </source>
</evidence>
<feature type="region of interest" description="Disordered" evidence="1">
    <location>
        <begin position="1"/>
        <end position="32"/>
    </location>
</feature>
<gene>
    <name evidence="2" type="ORF">GCM10009760_52900</name>
</gene>
<organism evidence="2 3">
    <name type="scientific">Kitasatospora kazusensis</name>
    <dbReference type="NCBI Taxonomy" id="407974"/>
    <lineage>
        <taxon>Bacteria</taxon>
        <taxon>Bacillati</taxon>
        <taxon>Actinomycetota</taxon>
        <taxon>Actinomycetes</taxon>
        <taxon>Kitasatosporales</taxon>
        <taxon>Streptomycetaceae</taxon>
        <taxon>Kitasatospora</taxon>
    </lineage>
</organism>
<reference evidence="3" key="1">
    <citation type="journal article" date="2019" name="Int. J. Syst. Evol. Microbiol.">
        <title>The Global Catalogue of Microorganisms (GCM) 10K type strain sequencing project: providing services to taxonomists for standard genome sequencing and annotation.</title>
        <authorList>
            <consortium name="The Broad Institute Genomics Platform"/>
            <consortium name="The Broad Institute Genome Sequencing Center for Infectious Disease"/>
            <person name="Wu L."/>
            <person name="Ma J."/>
        </authorList>
    </citation>
    <scope>NUCLEOTIDE SEQUENCE [LARGE SCALE GENOMIC DNA]</scope>
    <source>
        <strain evidence="3">JCM 14560</strain>
    </source>
</reference>
<evidence type="ECO:0000313" key="2">
    <source>
        <dbReference type="EMBL" id="GAA2154205.1"/>
    </source>
</evidence>
<keyword evidence="3" id="KW-1185">Reference proteome</keyword>
<dbReference type="EMBL" id="BAAANT010000041">
    <property type="protein sequence ID" value="GAA2154205.1"/>
    <property type="molecule type" value="Genomic_DNA"/>
</dbReference>
<evidence type="ECO:0000313" key="3">
    <source>
        <dbReference type="Proteomes" id="UP001422759"/>
    </source>
</evidence>